<dbReference type="Proteomes" id="UP000516428">
    <property type="component" value="Plasmid unnamed2"/>
</dbReference>
<dbReference type="KEGG" id="sxn:IAG42_37785"/>
<sequence length="122" mass="13409">MTTATRAPEFFTCTCNVRPEPHRVPVQRIVVTPAAIVDPDGIRDTLMNVWYDATLFFGPDVVMVVAYEEGEETGAADAAREWADAQGFAVEPYDGEFVTARITPEGAPQVPGEDRPVYRYAA</sequence>
<evidence type="ECO:0000313" key="2">
    <source>
        <dbReference type="Proteomes" id="UP000516428"/>
    </source>
</evidence>
<gene>
    <name evidence="1" type="ORF">IAG42_37785</name>
</gene>
<geneLocation type="plasmid" evidence="1 2">
    <name>unnamed2</name>
</geneLocation>
<reference evidence="1 2" key="1">
    <citation type="submission" date="2020-09" db="EMBL/GenBank/DDBJ databases">
        <title>A novel species.</title>
        <authorList>
            <person name="Gao J."/>
        </authorList>
    </citation>
    <scope>NUCLEOTIDE SEQUENCE [LARGE SCALE GENOMIC DNA]</scope>
    <source>
        <strain evidence="1 2">CRXT-Y-14</strain>
        <plasmid evidence="1 2">unnamed2</plasmid>
    </source>
</reference>
<accession>A0A7H1BL99</accession>
<name>A0A7H1BL99_9ACTN</name>
<protein>
    <submittedName>
        <fullName evidence="1">Uncharacterized protein</fullName>
    </submittedName>
</protein>
<dbReference type="AlphaFoldDB" id="A0A7H1BL99"/>
<keyword evidence="2" id="KW-1185">Reference proteome</keyword>
<organism evidence="1 2">
    <name type="scientific">Streptomyces xanthii</name>
    <dbReference type="NCBI Taxonomy" id="2768069"/>
    <lineage>
        <taxon>Bacteria</taxon>
        <taxon>Bacillati</taxon>
        <taxon>Actinomycetota</taxon>
        <taxon>Actinomycetes</taxon>
        <taxon>Kitasatosporales</taxon>
        <taxon>Streptomycetaceae</taxon>
        <taxon>Streptomyces</taxon>
    </lineage>
</organism>
<keyword evidence="1" id="KW-0614">Plasmid</keyword>
<proteinExistence type="predicted"/>
<dbReference type="EMBL" id="CP061283">
    <property type="protein sequence ID" value="QNS09504.1"/>
    <property type="molecule type" value="Genomic_DNA"/>
</dbReference>
<dbReference type="RefSeq" id="WP_188342159.1">
    <property type="nucleotide sequence ID" value="NZ_CP061283.1"/>
</dbReference>
<evidence type="ECO:0000313" key="1">
    <source>
        <dbReference type="EMBL" id="QNS09504.1"/>
    </source>
</evidence>